<dbReference type="OrthoDB" id="3774052at2"/>
<organism evidence="3 4">
    <name type="scientific">Amycolatopsis sacchari</name>
    <dbReference type="NCBI Taxonomy" id="115433"/>
    <lineage>
        <taxon>Bacteria</taxon>
        <taxon>Bacillati</taxon>
        <taxon>Actinomycetota</taxon>
        <taxon>Actinomycetes</taxon>
        <taxon>Pseudonocardiales</taxon>
        <taxon>Pseudonocardiaceae</taxon>
        <taxon>Amycolatopsis</taxon>
    </lineage>
</organism>
<dbReference type="Proteomes" id="UP000199025">
    <property type="component" value="Unassembled WGS sequence"/>
</dbReference>
<dbReference type="InterPro" id="IPR006328">
    <property type="entry name" value="2-HAD"/>
</dbReference>
<dbReference type="AlphaFoldDB" id="A0A1I3R2H9"/>
<dbReference type="SUPFAM" id="SSF56784">
    <property type="entry name" value="HAD-like"/>
    <property type="match status" value="1"/>
</dbReference>
<keyword evidence="4" id="KW-1185">Reference proteome</keyword>
<evidence type="ECO:0000313" key="4">
    <source>
        <dbReference type="Proteomes" id="UP000199025"/>
    </source>
</evidence>
<dbReference type="GO" id="GO:0019120">
    <property type="term" value="F:hydrolase activity, acting on acid halide bonds, in C-halide compounds"/>
    <property type="evidence" value="ECO:0007669"/>
    <property type="project" value="InterPro"/>
</dbReference>
<dbReference type="Gene3D" id="3.40.50.1000">
    <property type="entry name" value="HAD superfamily/HAD-like"/>
    <property type="match status" value="1"/>
</dbReference>
<dbReference type="STRING" id="115433.SAMN05421835_105103"/>
<dbReference type="InterPro" id="IPR036412">
    <property type="entry name" value="HAD-like_sf"/>
</dbReference>
<dbReference type="InterPro" id="IPR051540">
    <property type="entry name" value="S-2-haloacid_dehalogenase"/>
</dbReference>
<evidence type="ECO:0000313" key="3">
    <source>
        <dbReference type="EMBL" id="SFJ40240.1"/>
    </source>
</evidence>
<dbReference type="InterPro" id="IPR006439">
    <property type="entry name" value="HAD-SF_hydro_IA"/>
</dbReference>
<dbReference type="EMBL" id="FORP01000005">
    <property type="protein sequence ID" value="SFJ40240.1"/>
    <property type="molecule type" value="Genomic_DNA"/>
</dbReference>
<proteinExistence type="inferred from homology"/>
<dbReference type="Gene3D" id="1.10.150.240">
    <property type="entry name" value="Putative phosphatase, domain 2"/>
    <property type="match status" value="1"/>
</dbReference>
<dbReference type="SFLD" id="SFLDG01129">
    <property type="entry name" value="C1.5:_HAD__Beta-PGM__Phosphata"/>
    <property type="match status" value="1"/>
</dbReference>
<keyword evidence="2" id="KW-0378">Hydrolase</keyword>
<dbReference type="PANTHER" id="PTHR43316:SF3">
    <property type="entry name" value="HALOACID DEHALOGENASE, TYPE II (AFU_ORTHOLOGUE AFUA_2G07750)-RELATED"/>
    <property type="match status" value="1"/>
</dbReference>
<dbReference type="SFLD" id="SFLDS00003">
    <property type="entry name" value="Haloacid_Dehalogenase"/>
    <property type="match status" value="1"/>
</dbReference>
<dbReference type="Pfam" id="PF00702">
    <property type="entry name" value="Hydrolase"/>
    <property type="match status" value="1"/>
</dbReference>
<dbReference type="NCBIfam" id="TIGR01428">
    <property type="entry name" value="HAD_type_II"/>
    <property type="match status" value="1"/>
</dbReference>
<protein>
    <submittedName>
        <fullName evidence="3">2-haloacid dehalogenase</fullName>
    </submittedName>
</protein>
<evidence type="ECO:0000256" key="1">
    <source>
        <dbReference type="ARBA" id="ARBA00008106"/>
    </source>
</evidence>
<name>A0A1I3R2H9_9PSEU</name>
<comment type="similarity">
    <text evidence="1">Belongs to the HAD-like hydrolase superfamily. S-2-haloalkanoic acid dehalogenase family.</text>
</comment>
<dbReference type="CDD" id="cd02588">
    <property type="entry name" value="HAD_L2-DEX"/>
    <property type="match status" value="1"/>
</dbReference>
<dbReference type="InterPro" id="IPR023214">
    <property type="entry name" value="HAD_sf"/>
</dbReference>
<sequence>MLCVFDVNETLLDLAALDGFFARLTGTAAARAEWFDLMIHNALTLTAARQYRPFGEIGGACLEAVAGRHGADVTPDDKRELAEGLGSLPAHPEAARAIERLRDAGFGVVTLTNSVAEVAESQLRNSGLRPLVSTAYSVDSVRLLKPAPESYRYVLEREGVEAADAVLIAAHDWDIAGAAAAGLKTAFVSRDGRVPLSAAAAPTVSGGDLAEVVTRIIGLP</sequence>
<accession>A0A1I3R2H9</accession>
<dbReference type="PRINTS" id="PR00413">
    <property type="entry name" value="HADHALOGNASE"/>
</dbReference>
<reference evidence="3 4" key="1">
    <citation type="submission" date="2016-10" db="EMBL/GenBank/DDBJ databases">
        <authorList>
            <person name="de Groot N.N."/>
        </authorList>
    </citation>
    <scope>NUCLEOTIDE SEQUENCE [LARGE SCALE GENOMIC DNA]</scope>
    <source>
        <strain evidence="3 4">DSM 44468</strain>
    </source>
</reference>
<dbReference type="InterPro" id="IPR023198">
    <property type="entry name" value="PGP-like_dom2"/>
</dbReference>
<gene>
    <name evidence="3" type="ORF">SAMN05421835_105103</name>
</gene>
<dbReference type="PANTHER" id="PTHR43316">
    <property type="entry name" value="HYDROLASE, HALOACID DELAHOGENASE-RELATED"/>
    <property type="match status" value="1"/>
</dbReference>
<evidence type="ECO:0000256" key="2">
    <source>
        <dbReference type="ARBA" id="ARBA00022801"/>
    </source>
</evidence>